<gene>
    <name evidence="6" type="ORF">C7450_10456</name>
</gene>
<keyword evidence="4" id="KW-0862">Zinc</keyword>
<dbReference type="PANTHER" id="PTHR37326:SF1">
    <property type="entry name" value="BLL3975 PROTEIN"/>
    <property type="match status" value="1"/>
</dbReference>
<dbReference type="Proteomes" id="UP000248021">
    <property type="component" value="Unassembled WGS sequence"/>
</dbReference>
<dbReference type="CDD" id="cd06252">
    <property type="entry name" value="M14_ASTE_ASPA-like"/>
    <property type="match status" value="1"/>
</dbReference>
<comment type="caution">
    <text evidence="6">The sequence shown here is derived from an EMBL/GenBank/DDBJ whole genome shotgun (WGS) entry which is preliminary data.</text>
</comment>
<reference evidence="6 7" key="1">
    <citation type="submission" date="2018-05" db="EMBL/GenBank/DDBJ databases">
        <title>Genomic Encyclopedia of Type Strains, Phase IV (KMG-IV): sequencing the most valuable type-strain genomes for metagenomic binning, comparative biology and taxonomic classification.</title>
        <authorList>
            <person name="Goeker M."/>
        </authorList>
    </citation>
    <scope>NUCLEOTIDE SEQUENCE [LARGE SCALE GENOMIC DNA]</scope>
    <source>
        <strain evidence="6 7">DSM 6462</strain>
    </source>
</reference>
<dbReference type="SUPFAM" id="SSF53187">
    <property type="entry name" value="Zn-dependent exopeptidases"/>
    <property type="match status" value="1"/>
</dbReference>
<name>A0A2V3U890_9HYPH</name>
<dbReference type="Gene3D" id="3.40.630.10">
    <property type="entry name" value="Zn peptidases"/>
    <property type="match status" value="1"/>
</dbReference>
<protein>
    <recommendedName>
        <fullName evidence="5">Succinylglutamate desuccinylase/Aspartoacylase catalytic domain-containing protein</fullName>
    </recommendedName>
</protein>
<keyword evidence="3" id="KW-0378">Hydrolase</keyword>
<evidence type="ECO:0000256" key="1">
    <source>
        <dbReference type="ARBA" id="ARBA00001947"/>
    </source>
</evidence>
<evidence type="ECO:0000313" key="7">
    <source>
        <dbReference type="Proteomes" id="UP000248021"/>
    </source>
</evidence>
<keyword evidence="7" id="KW-1185">Reference proteome</keyword>
<dbReference type="InterPro" id="IPR053138">
    <property type="entry name" value="N-alpha-Ac-DABA_deacetylase"/>
</dbReference>
<accession>A0A2V3U890</accession>
<dbReference type="Pfam" id="PF24827">
    <property type="entry name" value="AstE_AspA_cat"/>
    <property type="match status" value="1"/>
</dbReference>
<dbReference type="PANTHER" id="PTHR37326">
    <property type="entry name" value="BLL3975 PROTEIN"/>
    <property type="match status" value="1"/>
</dbReference>
<sequence length="347" mass="37203">MQRSRIWTEIDLQKEGKTTGYLRVPISTNESAYGWIPVPIASIKNGSGPRILLIAGSHGDEWEGQIMLIKLIQSLQSDDVRGQLIVLPGANAPAVEAGQRVSPFDHGNLNRSFPGDPNGPPTMMIAHFIETVLLPGCDLVCDFHSGGGSLEYLPSTVVVSSKSTSQLRRDLDLMRVFGLPVGFATDGSTGGDRSLTGACDRLGGIPCLSTELGGGGTASLGLLTAAENGLARLLHHVGLLAKAPEEPQSGSIRLLYRVQPKEFVYAPANGLFEPLVNLGDTVDDGQDAGRIHFTDEPWRKPIPVYFGVGGVVLCRRFLARARVGDCLFNIGRIWSPDTIADPIEQSQ</sequence>
<evidence type="ECO:0000256" key="2">
    <source>
        <dbReference type="ARBA" id="ARBA00022723"/>
    </source>
</evidence>
<dbReference type="PIRSF" id="PIRSF039012">
    <property type="entry name" value="ASP"/>
    <property type="match status" value="1"/>
</dbReference>
<feature type="domain" description="Succinylglutamate desuccinylase/Aspartoacylase catalytic" evidence="5">
    <location>
        <begin position="48"/>
        <end position="236"/>
    </location>
</feature>
<dbReference type="GO" id="GO:0046872">
    <property type="term" value="F:metal ion binding"/>
    <property type="evidence" value="ECO:0007669"/>
    <property type="project" value="UniProtKB-KW"/>
</dbReference>
<evidence type="ECO:0000256" key="4">
    <source>
        <dbReference type="ARBA" id="ARBA00022833"/>
    </source>
</evidence>
<dbReference type="AlphaFoldDB" id="A0A2V3U890"/>
<dbReference type="EMBL" id="QJJK01000004">
    <property type="protein sequence ID" value="PXW60006.1"/>
    <property type="molecule type" value="Genomic_DNA"/>
</dbReference>
<evidence type="ECO:0000259" key="5">
    <source>
        <dbReference type="Pfam" id="PF24827"/>
    </source>
</evidence>
<dbReference type="OrthoDB" id="9782876at2"/>
<dbReference type="GO" id="GO:0016811">
    <property type="term" value="F:hydrolase activity, acting on carbon-nitrogen (but not peptide) bonds, in linear amides"/>
    <property type="evidence" value="ECO:0007669"/>
    <property type="project" value="InterPro"/>
</dbReference>
<proteinExistence type="predicted"/>
<evidence type="ECO:0000313" key="6">
    <source>
        <dbReference type="EMBL" id="PXW60006.1"/>
    </source>
</evidence>
<dbReference type="InterPro" id="IPR043795">
    <property type="entry name" value="N-alpha-Ac-DABA-like"/>
</dbReference>
<comment type="cofactor">
    <cofactor evidence="1">
        <name>Zn(2+)</name>
        <dbReference type="ChEBI" id="CHEBI:29105"/>
    </cofactor>
</comment>
<dbReference type="InterPro" id="IPR055438">
    <property type="entry name" value="AstE_AspA_cat"/>
</dbReference>
<keyword evidence="2" id="KW-0479">Metal-binding</keyword>
<organism evidence="6 7">
    <name type="scientific">Chelatococcus asaccharovorans</name>
    <dbReference type="NCBI Taxonomy" id="28210"/>
    <lineage>
        <taxon>Bacteria</taxon>
        <taxon>Pseudomonadati</taxon>
        <taxon>Pseudomonadota</taxon>
        <taxon>Alphaproteobacteria</taxon>
        <taxon>Hyphomicrobiales</taxon>
        <taxon>Chelatococcaceae</taxon>
        <taxon>Chelatococcus</taxon>
    </lineage>
</organism>
<dbReference type="GO" id="GO:0016788">
    <property type="term" value="F:hydrolase activity, acting on ester bonds"/>
    <property type="evidence" value="ECO:0007669"/>
    <property type="project" value="InterPro"/>
</dbReference>
<evidence type="ECO:0000256" key="3">
    <source>
        <dbReference type="ARBA" id="ARBA00022801"/>
    </source>
</evidence>